<comment type="caution">
    <text evidence="1">The sequence shown here is derived from an EMBL/GenBank/DDBJ whole genome shotgun (WGS) entry which is preliminary data.</text>
</comment>
<evidence type="ECO:0000313" key="2">
    <source>
        <dbReference type="Proteomes" id="UP000288805"/>
    </source>
</evidence>
<organism evidence="1 2">
    <name type="scientific">Vitis vinifera</name>
    <name type="common">Grape</name>
    <dbReference type="NCBI Taxonomy" id="29760"/>
    <lineage>
        <taxon>Eukaryota</taxon>
        <taxon>Viridiplantae</taxon>
        <taxon>Streptophyta</taxon>
        <taxon>Embryophyta</taxon>
        <taxon>Tracheophyta</taxon>
        <taxon>Spermatophyta</taxon>
        <taxon>Magnoliopsida</taxon>
        <taxon>eudicotyledons</taxon>
        <taxon>Gunneridae</taxon>
        <taxon>Pentapetalae</taxon>
        <taxon>rosids</taxon>
        <taxon>Vitales</taxon>
        <taxon>Vitaceae</taxon>
        <taxon>Viteae</taxon>
        <taxon>Vitis</taxon>
    </lineage>
</organism>
<gene>
    <name evidence="1" type="ORF">CK203_070763</name>
</gene>
<accession>A0A438C1H8</accession>
<dbReference type="AlphaFoldDB" id="A0A438C1H8"/>
<dbReference type="EMBL" id="QGNW01002582">
    <property type="protein sequence ID" value="RVW17075.1"/>
    <property type="molecule type" value="Genomic_DNA"/>
</dbReference>
<sequence length="221" mass="23901">MVGLQSDMPSTIASRAASTFRNLNPAVFSARTMAPLTFSRTLWPSTTTSPVRLITRAFSTGAGDVVEKIQEKPSICTADELHYVSVSNSDWRLALWRYSPSPQAPPRNHPLLLLSGVGTNAIGFDLSPGQRRRRNGERKGTRAVLLGVKAAGSRVGYGTKENFNSPGQQAGGVLILCDNTTERVALLGGQLCDNTTEKAALSCNMLWSQRPYEVVMSFTAL</sequence>
<evidence type="ECO:0000313" key="1">
    <source>
        <dbReference type="EMBL" id="RVW17075.1"/>
    </source>
</evidence>
<name>A0A438C1H8_VITVI</name>
<reference evidence="1 2" key="1">
    <citation type="journal article" date="2018" name="PLoS Genet.">
        <title>Population sequencing reveals clonal diversity and ancestral inbreeding in the grapevine cultivar Chardonnay.</title>
        <authorList>
            <person name="Roach M.J."/>
            <person name="Johnson D.L."/>
            <person name="Bohlmann J."/>
            <person name="van Vuuren H.J."/>
            <person name="Jones S.J."/>
            <person name="Pretorius I.S."/>
            <person name="Schmidt S.A."/>
            <person name="Borneman A.R."/>
        </authorList>
    </citation>
    <scope>NUCLEOTIDE SEQUENCE [LARGE SCALE GENOMIC DNA]</scope>
    <source>
        <strain evidence="2">cv. Chardonnay</strain>
        <tissue evidence="1">Leaf</tissue>
    </source>
</reference>
<proteinExistence type="predicted"/>
<protein>
    <submittedName>
        <fullName evidence="1">Uncharacterized protein</fullName>
    </submittedName>
</protein>
<dbReference type="Proteomes" id="UP000288805">
    <property type="component" value="Unassembled WGS sequence"/>
</dbReference>